<evidence type="ECO:0000313" key="3">
    <source>
        <dbReference type="Proteomes" id="UP000019277"/>
    </source>
</evidence>
<organism evidence="2 3">
    <name type="scientific">Actinokineospora spheciospongiae</name>
    <dbReference type="NCBI Taxonomy" id="909613"/>
    <lineage>
        <taxon>Bacteria</taxon>
        <taxon>Bacillati</taxon>
        <taxon>Actinomycetota</taxon>
        <taxon>Actinomycetes</taxon>
        <taxon>Pseudonocardiales</taxon>
        <taxon>Pseudonocardiaceae</taxon>
        <taxon>Actinokineospora</taxon>
    </lineage>
</organism>
<feature type="region of interest" description="Disordered" evidence="1">
    <location>
        <begin position="305"/>
        <end position="330"/>
    </location>
</feature>
<comment type="caution">
    <text evidence="2">The sequence shown here is derived from an EMBL/GenBank/DDBJ whole genome shotgun (WGS) entry which is preliminary data.</text>
</comment>
<feature type="region of interest" description="Disordered" evidence="1">
    <location>
        <begin position="707"/>
        <end position="748"/>
    </location>
</feature>
<evidence type="ECO:0000256" key="1">
    <source>
        <dbReference type="SAM" id="MobiDB-lite"/>
    </source>
</evidence>
<dbReference type="Proteomes" id="UP000019277">
    <property type="component" value="Unassembled WGS sequence"/>
</dbReference>
<gene>
    <name evidence="2" type="ORF">UO65_0628</name>
</gene>
<name>W7J550_9PSEU</name>
<dbReference type="InterPro" id="IPR027417">
    <property type="entry name" value="P-loop_NTPase"/>
</dbReference>
<protein>
    <submittedName>
        <fullName evidence="2">ATPase</fullName>
    </submittedName>
</protein>
<feature type="compositionally biased region" description="Low complexity" evidence="1">
    <location>
        <begin position="58"/>
        <end position="71"/>
    </location>
</feature>
<dbReference type="SUPFAM" id="SSF52540">
    <property type="entry name" value="P-loop containing nucleoside triphosphate hydrolases"/>
    <property type="match status" value="1"/>
</dbReference>
<evidence type="ECO:0000313" key="2">
    <source>
        <dbReference type="EMBL" id="EWC64101.1"/>
    </source>
</evidence>
<reference evidence="2 3" key="1">
    <citation type="journal article" date="2014" name="Genome Announc.">
        <title>Draft Genome Sequence of the Antitrypanosomally Active Sponge-Associated Bacterium Actinokineospora sp. Strain EG49.</title>
        <authorList>
            <person name="Harjes J."/>
            <person name="Ryu T."/>
            <person name="Abdelmohsen U.R."/>
            <person name="Moitinho-Silva L."/>
            <person name="Horn H."/>
            <person name="Ravasi T."/>
            <person name="Hentschel U."/>
        </authorList>
    </citation>
    <scope>NUCLEOTIDE SEQUENCE [LARGE SCALE GENOMIC DNA]</scope>
    <source>
        <strain evidence="2 3">EG49</strain>
    </source>
</reference>
<dbReference type="AlphaFoldDB" id="W7J550"/>
<dbReference type="EMBL" id="AYXG01000024">
    <property type="protein sequence ID" value="EWC64101.1"/>
    <property type="molecule type" value="Genomic_DNA"/>
</dbReference>
<accession>W7J550</accession>
<dbReference type="eggNOG" id="ENOG502ZAU0">
    <property type="taxonomic scope" value="Bacteria"/>
</dbReference>
<dbReference type="STRING" id="909613.UO65_0628"/>
<keyword evidence="3" id="KW-1185">Reference proteome</keyword>
<sequence>MAGLPPVGGTPRCGHPDRAEFEELLHLRRLHACDRTDPQFHACASPGRHLDQPPLGDASGVGPSAPAAGPSRPTDRAGRDQRLPGVCAVEAGETRKSATRPRGRRFEHDGPQGCEYHHPHRRNSRLGGEHRMTSMKGYRCWESEAVRQTVYSDIGALPADADALFLAAHTPMSLEHPHGRAVAGEGAGERDVLNALRESVGDQERNTLIAVTGGSGAGKSHVVRWVHANLDLDENRYHVLYVPRAIQTIRELLRRIVEGLPVDGGQFMERIDAAVGGVGKDELKDRLLEGMRSVLTWNLEYQQPREGETEAEAKARQDRNSFLGSRDETGKRRGGLADLLSLEPVNTAMLAAGGTIDRVIDSIFESTSRRDGEAEFTRSDLPLKKAGMLRALRKDEILADFWSTVTADLDMVIAILDEAAKAAMGKVLGLRTQDGDTLDALFRQARQALKQQGKELVMLFEDLAQFGLIDGELYDQFATQPGEGMAPLRVVFAVTDGPFEKIVDTVRTRIAHRFVVSDDSLADRPAFLGRYLNLVRLGRDEVREKWRAAQEDKQRDWVANACDSRGPGGDPCPIRQRCHEGFGTVEVPGLGEVGLYPYNEVALRRALQRPTIQHRSPRADLDFCVSDALVVAHTHIGRLTYPPARTFEQFEHTVHRQRAALVRDQTGDEADRLYRALVLWGDEQPLAPIVHEAFALPAATEHRNAALAPTTESAVEPRRRRDPASQSSPTKRGAKNIEPPDEKNPLQPLFQWRTGEPMADKETRHYRELLFTLVQSRINLDEHLVHPRTSSVAMDMLSGYFKKASFDFGADAQGRTAGAGSIQFRLERNDADVELLMAARWYYDHFHWDPDSGKWPWPESSDPLDLALTLEQKLDEWADAVVDGFLDWFDPAQIAKTAVAVRTIALMCAGVSPKALNTLEDSLEPLADFPTAPAWRPVLDPTAGILSNPLATELLAEFATVRQGEGGAGLVDAATALGDLPAAVAAPVAYLDDAAKRYNTDIPIIAAAAKKLRTAVVSSAPALLEDAWSAKDRLKEGLSGDKSSVVAKAAEAIGRRAKEANLFRPADGYQNFENALKTLIELPTTVLRDRERNPSRPQGDTAILAQDWASGAVEGDAAFATVRRAIEATREECRRNTPEFAELDEIEKRIQVKADAIRKSLESASGAVDSDA</sequence>
<feature type="region of interest" description="Disordered" evidence="1">
    <location>
        <begin position="44"/>
        <end position="130"/>
    </location>
</feature>
<dbReference type="PATRIC" id="fig|909613.9.peg.645"/>
<feature type="compositionally biased region" description="Basic and acidic residues" evidence="1">
    <location>
        <begin position="73"/>
        <end position="82"/>
    </location>
</feature>
<proteinExistence type="predicted"/>